<dbReference type="SUPFAM" id="SSF160719">
    <property type="entry name" value="gpW/gp25-like"/>
    <property type="match status" value="1"/>
</dbReference>
<dbReference type="Pfam" id="PF04965">
    <property type="entry name" value="GPW_gp25"/>
    <property type="match status" value="1"/>
</dbReference>
<proteinExistence type="predicted"/>
<dbReference type="Gene3D" id="3.10.450.40">
    <property type="match status" value="1"/>
</dbReference>
<dbReference type="Proteomes" id="UP000515264">
    <property type="component" value="Chromosome 1"/>
</dbReference>
<evidence type="ECO:0000259" key="1">
    <source>
        <dbReference type="Pfam" id="PF04965"/>
    </source>
</evidence>
<organism evidence="3 4">
    <name type="scientific">Vibrio spartinae</name>
    <dbReference type="NCBI Taxonomy" id="1918945"/>
    <lineage>
        <taxon>Bacteria</taxon>
        <taxon>Pseudomonadati</taxon>
        <taxon>Pseudomonadota</taxon>
        <taxon>Gammaproteobacteria</taxon>
        <taxon>Vibrionales</taxon>
        <taxon>Vibrionaceae</taxon>
        <taxon>Vibrio</taxon>
    </lineage>
</organism>
<evidence type="ECO:0000313" key="2">
    <source>
        <dbReference type="EMBL" id="QMV15966.1"/>
    </source>
</evidence>
<evidence type="ECO:0000313" key="3">
    <source>
        <dbReference type="EMBL" id="SIO96199.1"/>
    </source>
</evidence>
<sequence length="145" mass="16611">MDKNQFLGRGWQFPPAFSAGNHQVMMNESEANINQSINLVLQTYRGERSLLPDFGSDLHHFLFRNRDATLKDEIALSVRQTLLHDEPRIHVDQVEVLYLAESDELVVIQVDYTIRQTNTRHNHVFPFSLLEGTNLTVGPNGAEPR</sequence>
<protein>
    <submittedName>
        <fullName evidence="2">Baseplate wedge subunit</fullName>
    </submittedName>
    <submittedName>
        <fullName evidence="3">Gene 25-like lysozyme</fullName>
    </submittedName>
</protein>
<reference evidence="2 5" key="3">
    <citation type="journal article" date="2020" name="J. Nat. Prod.">
        <title>Genomics-Metabolomics Profiling Disclosed Marine Vibrio spartinae 3.6 as a Producer of a New Branched Side Chain Prodigiosin.</title>
        <authorList>
            <person name="Vitale G.A."/>
            <person name="Sciarretta M."/>
            <person name="Palma Esposito F."/>
            <person name="January G.G."/>
            <person name="Giaccio M."/>
            <person name="Bunk B."/>
            <person name="Sproer C."/>
            <person name="Bajerski F."/>
            <person name="Power D."/>
            <person name="Festa C."/>
            <person name="Monti M.C."/>
            <person name="D'Auria M.V."/>
            <person name="de Pascale D."/>
        </authorList>
    </citation>
    <scope>NUCLEOTIDE SEQUENCE [LARGE SCALE GENOMIC DNA]</scope>
    <source>
        <strain evidence="2 5">3.6</strain>
    </source>
</reference>
<dbReference type="AlphaFoldDB" id="A0A1N6M9S4"/>
<dbReference type="Proteomes" id="UP000184774">
    <property type="component" value="Unassembled WGS sequence"/>
</dbReference>
<keyword evidence="5" id="KW-1185">Reference proteome</keyword>
<evidence type="ECO:0000313" key="4">
    <source>
        <dbReference type="Proteomes" id="UP000184774"/>
    </source>
</evidence>
<dbReference type="OrthoDB" id="9802846at2"/>
<evidence type="ECO:0000313" key="5">
    <source>
        <dbReference type="Proteomes" id="UP000515264"/>
    </source>
</evidence>
<dbReference type="RefSeq" id="WP_074374645.1">
    <property type="nucleotide sequence ID" value="NZ_AP024907.1"/>
</dbReference>
<feature type="domain" description="IraD/Gp25-like" evidence="1">
    <location>
        <begin position="29"/>
        <end position="118"/>
    </location>
</feature>
<name>A0A1N6M9S4_9VIBR</name>
<accession>A0A1N6M9S4</accession>
<reference evidence="2" key="2">
    <citation type="submission" date="2019-11" db="EMBL/GenBank/DDBJ databases">
        <authorList>
            <person name="January G."/>
            <person name="Bunk B."/>
        </authorList>
    </citation>
    <scope>NUCLEOTIDE SEQUENCE</scope>
    <source>
        <strain evidence="2">3.6</strain>
    </source>
</reference>
<gene>
    <name evidence="3" type="ORF">VSP9026_03981</name>
    <name evidence="2" type="ORF">Vspart_03340</name>
</gene>
<dbReference type="InterPro" id="IPR007048">
    <property type="entry name" value="IraD/Gp25-like"/>
</dbReference>
<dbReference type="EMBL" id="CP046268">
    <property type="protein sequence ID" value="QMV15966.1"/>
    <property type="molecule type" value="Genomic_DNA"/>
</dbReference>
<dbReference type="EMBL" id="FSSB01000028">
    <property type="protein sequence ID" value="SIO96199.1"/>
    <property type="molecule type" value="Genomic_DNA"/>
</dbReference>
<reference evidence="3 4" key="1">
    <citation type="submission" date="2016-12" db="EMBL/GenBank/DDBJ databases">
        <authorList>
            <person name="Song W.-J."/>
            <person name="Kurnit D.M."/>
        </authorList>
    </citation>
    <scope>NUCLEOTIDE SEQUENCE [LARGE SCALE GENOMIC DNA]</scope>
    <source>
        <strain evidence="3 4">CECT 9026</strain>
    </source>
</reference>